<gene>
    <name evidence="1" type="ORF">COLO4_06893</name>
</gene>
<dbReference type="AlphaFoldDB" id="A0A1R3KLK8"/>
<dbReference type="Proteomes" id="UP000187203">
    <property type="component" value="Unassembled WGS sequence"/>
</dbReference>
<evidence type="ECO:0000313" key="1">
    <source>
        <dbReference type="EMBL" id="OMP07970.1"/>
    </source>
</evidence>
<proteinExistence type="predicted"/>
<keyword evidence="2" id="KW-1185">Reference proteome</keyword>
<comment type="caution">
    <text evidence="1">The sequence shown here is derived from an EMBL/GenBank/DDBJ whole genome shotgun (WGS) entry which is preliminary data.</text>
</comment>
<evidence type="ECO:0000313" key="2">
    <source>
        <dbReference type="Proteomes" id="UP000187203"/>
    </source>
</evidence>
<protein>
    <submittedName>
        <fullName evidence="1">Uncharacterized protein</fullName>
    </submittedName>
</protein>
<dbReference type="EMBL" id="AWUE01012979">
    <property type="protein sequence ID" value="OMP07970.1"/>
    <property type="molecule type" value="Genomic_DNA"/>
</dbReference>
<name>A0A1R3KLK8_9ROSI</name>
<organism evidence="1 2">
    <name type="scientific">Corchorus olitorius</name>
    <dbReference type="NCBI Taxonomy" id="93759"/>
    <lineage>
        <taxon>Eukaryota</taxon>
        <taxon>Viridiplantae</taxon>
        <taxon>Streptophyta</taxon>
        <taxon>Embryophyta</taxon>
        <taxon>Tracheophyta</taxon>
        <taxon>Spermatophyta</taxon>
        <taxon>Magnoliopsida</taxon>
        <taxon>eudicotyledons</taxon>
        <taxon>Gunneridae</taxon>
        <taxon>Pentapetalae</taxon>
        <taxon>rosids</taxon>
        <taxon>malvids</taxon>
        <taxon>Malvales</taxon>
        <taxon>Malvaceae</taxon>
        <taxon>Grewioideae</taxon>
        <taxon>Apeibeae</taxon>
        <taxon>Corchorus</taxon>
    </lineage>
</organism>
<sequence>MSLKICRLVRLASSFANLGLVPSKMALKRLDLSVADSVSRTSMKKSLRPMLRLFGKMTNKGAVIGIGYLESKSRNRVSKDEKTVSIPFSFFLCVDAMKP</sequence>
<reference evidence="2" key="1">
    <citation type="submission" date="2013-09" db="EMBL/GenBank/DDBJ databases">
        <title>Corchorus olitorius genome sequencing.</title>
        <authorList>
            <person name="Alam M."/>
            <person name="Haque M.S."/>
            <person name="Islam M.S."/>
            <person name="Emdad E.M."/>
            <person name="Islam M.M."/>
            <person name="Ahmed B."/>
            <person name="Halim A."/>
            <person name="Hossen Q.M.M."/>
            <person name="Hossain M.Z."/>
            <person name="Ahmed R."/>
            <person name="Khan M.M."/>
            <person name="Islam R."/>
            <person name="Rashid M.M."/>
            <person name="Khan S.A."/>
            <person name="Rahman M.S."/>
            <person name="Alam M."/>
            <person name="Yahiya A.S."/>
            <person name="Khan M.S."/>
            <person name="Azam M.S."/>
            <person name="Haque T."/>
            <person name="Lashkar M.Z.H."/>
            <person name="Akhand A.I."/>
            <person name="Morshed G."/>
            <person name="Roy S."/>
            <person name="Uddin K.S."/>
            <person name="Rabeya T."/>
            <person name="Hossain A.S."/>
            <person name="Chowdhury A."/>
            <person name="Snigdha A.R."/>
            <person name="Mortoza M.S."/>
            <person name="Matin S.A."/>
            <person name="Hoque S.M.E."/>
            <person name="Islam M.K."/>
            <person name="Roy D.K."/>
            <person name="Haider R."/>
            <person name="Moosa M.M."/>
            <person name="Elias S.M."/>
            <person name="Hasan A.M."/>
            <person name="Jahan S."/>
            <person name="Shafiuddin M."/>
            <person name="Mahmood N."/>
            <person name="Shommy N.S."/>
        </authorList>
    </citation>
    <scope>NUCLEOTIDE SEQUENCE [LARGE SCALE GENOMIC DNA]</scope>
    <source>
        <strain evidence="2">cv. O-4</strain>
    </source>
</reference>
<accession>A0A1R3KLK8</accession>